<evidence type="ECO:0000259" key="3">
    <source>
        <dbReference type="SMART" id="SM00181"/>
    </source>
</evidence>
<organism evidence="4 5">
    <name type="scientific">Streblomastix strix</name>
    <dbReference type="NCBI Taxonomy" id="222440"/>
    <lineage>
        <taxon>Eukaryota</taxon>
        <taxon>Metamonada</taxon>
        <taxon>Preaxostyla</taxon>
        <taxon>Oxymonadida</taxon>
        <taxon>Streblomastigidae</taxon>
        <taxon>Streblomastix</taxon>
    </lineage>
</organism>
<feature type="compositionally biased region" description="Basic and acidic residues" evidence="1">
    <location>
        <begin position="916"/>
        <end position="932"/>
    </location>
</feature>
<evidence type="ECO:0000256" key="1">
    <source>
        <dbReference type="SAM" id="MobiDB-lite"/>
    </source>
</evidence>
<sequence>MQQSIKLKTFLQTVDQAKKKVIDFFNGSTSTQRNSIYYKFVIDDKVDAFGQVDLQIWEDYCKSKTELTLDCICNATSTTYPESQCQKDKLCKFDLRNQSANVCPCLSTGDPRANDTCPAYCVKGNVTENCVCDSNITGYSVGQCQNEKTCKFDLIHQSNATCPCLSTADPRANGTCPAYCVKGNLTSNCTCNSNLPNYSVGQCQIDKACKFDLIHQSNATCPCLSTADPRAGGACPGYCIRGYVTSDCTCDSNLPSYPVESCLKEKKCQFELINQNTSDCPCQATGDPRAGGACPAYCIKGSVTSECVCDYYIPGYTQTQCQTEKKCKFDLADQTNVTCPCLSTGDPRAGKGQCPAYCTSEDQPSQSCVCDANPSAQYPPSSCQSEKKCTESSNSTVPKDSCTCSRTNYPTGCKCPTDSSQLTGIPINQCECRSSADPRANGICPAYCIKGKVNASCECDTNSSSFPLSSCQTEKKCITDLINQNNTMCPCLSTGDPRAGQGQCPAYCVKGQATVNCTCNTNTPGYTVDQCQKEKLCFADLINQPNTTCQCLPTGDPRAGNGQCPAYCIKDQVNESCMCDTNIPGYTQAQCQIEYQCKYDLANQSNATCPCLSTGDHRAGYGQCPAYCTSKDQPNQSCKRNAMLVQVQQLQKIHAHVLNEIIQLVVDVHLRLHNQLEFQQINVNVDHLLIQELEVHVQHIREKACTINLINQSNITCPCLSTGDPRAGLGQCPAYCVKGYTNTTCACNIGSIYYPIAQCNLDKLCLVDLIHQSIINCPCLMKDDPRDESICKSSDSDPTDPIIPDPSEKDPETEQEQRSGSKQDDEKKTEKEESKTFNKIWIIFIVIGIFAVAAIVIINDLNSKLNKPEKQSASELLQKVIVEPPDKQYQSSLESINTGGIKEDESPKSENSNSSDELKNKDNQVKDIESSE</sequence>
<evidence type="ECO:0000313" key="5">
    <source>
        <dbReference type="Proteomes" id="UP000324800"/>
    </source>
</evidence>
<keyword evidence="2" id="KW-0472">Membrane</keyword>
<feature type="compositionally biased region" description="Basic and acidic residues" evidence="1">
    <location>
        <begin position="806"/>
        <end position="831"/>
    </location>
</feature>
<feature type="domain" description="EGF-like" evidence="3">
    <location>
        <begin position="163"/>
        <end position="204"/>
    </location>
</feature>
<feature type="region of interest" description="Disordered" evidence="1">
    <location>
        <begin position="883"/>
        <end position="932"/>
    </location>
</feature>
<dbReference type="Proteomes" id="UP000324800">
    <property type="component" value="Unassembled WGS sequence"/>
</dbReference>
<dbReference type="AlphaFoldDB" id="A0A5J4VIP1"/>
<gene>
    <name evidence="4" type="ORF">EZS28_022021</name>
</gene>
<feature type="region of interest" description="Disordered" evidence="1">
    <location>
        <begin position="790"/>
        <end position="831"/>
    </location>
</feature>
<evidence type="ECO:0000313" key="4">
    <source>
        <dbReference type="EMBL" id="KAA6382452.1"/>
    </source>
</evidence>
<dbReference type="OrthoDB" id="5951731at2759"/>
<feature type="domain" description="EGF-like" evidence="3">
    <location>
        <begin position="431"/>
        <end position="472"/>
    </location>
</feature>
<feature type="domain" description="EGF-like" evidence="3">
    <location>
        <begin position="281"/>
        <end position="322"/>
    </location>
</feature>
<keyword evidence="2" id="KW-1133">Transmembrane helix</keyword>
<dbReference type="InterPro" id="IPR000742">
    <property type="entry name" value="EGF"/>
</dbReference>
<name>A0A5J4VIP1_9EUKA</name>
<comment type="caution">
    <text evidence="4">The sequence shown here is derived from an EMBL/GenBank/DDBJ whole genome shotgun (WGS) entry which is preliminary data.</text>
</comment>
<reference evidence="4 5" key="1">
    <citation type="submission" date="2019-03" db="EMBL/GenBank/DDBJ databases">
        <title>Single cell metagenomics reveals metabolic interactions within the superorganism composed of flagellate Streblomastix strix and complex community of Bacteroidetes bacteria on its surface.</title>
        <authorList>
            <person name="Treitli S.C."/>
            <person name="Kolisko M."/>
            <person name="Husnik F."/>
            <person name="Keeling P."/>
            <person name="Hampl V."/>
        </authorList>
    </citation>
    <scope>NUCLEOTIDE SEQUENCE [LARGE SCALE GENOMIC DNA]</scope>
    <source>
        <strain evidence="4">ST1C</strain>
    </source>
</reference>
<accession>A0A5J4VIP1</accession>
<feature type="domain" description="EGF-like" evidence="3">
    <location>
        <begin position="104"/>
        <end position="145"/>
    </location>
</feature>
<dbReference type="SMART" id="SM00181">
    <property type="entry name" value="EGF"/>
    <property type="match status" value="7"/>
</dbReference>
<feature type="transmembrane region" description="Helical" evidence="2">
    <location>
        <begin position="840"/>
        <end position="861"/>
    </location>
</feature>
<proteinExistence type="predicted"/>
<keyword evidence="2" id="KW-0812">Transmembrane</keyword>
<evidence type="ECO:0000256" key="2">
    <source>
        <dbReference type="SAM" id="Phobius"/>
    </source>
</evidence>
<feature type="domain" description="EGF-like" evidence="3">
    <location>
        <begin position="718"/>
        <end position="760"/>
    </location>
</feature>
<dbReference type="EMBL" id="SNRW01006778">
    <property type="protein sequence ID" value="KAA6382452.1"/>
    <property type="molecule type" value="Genomic_DNA"/>
</dbReference>
<feature type="compositionally biased region" description="Polar residues" evidence="1">
    <location>
        <begin position="888"/>
        <end position="898"/>
    </location>
</feature>
<protein>
    <recommendedName>
        <fullName evidence="3">EGF-like domain-containing protein</fullName>
    </recommendedName>
</protein>
<feature type="domain" description="EGF-like" evidence="3">
    <location>
        <begin position="550"/>
        <end position="592"/>
    </location>
</feature>
<feature type="domain" description="EGF-like" evidence="3">
    <location>
        <begin position="490"/>
        <end position="532"/>
    </location>
</feature>